<gene>
    <name evidence="1" type="ORF">OUZ56_016118</name>
</gene>
<proteinExistence type="predicted"/>
<name>A0ABR0APR9_9CRUS</name>
<accession>A0ABR0APR9</accession>
<evidence type="ECO:0000313" key="2">
    <source>
        <dbReference type="Proteomes" id="UP001234178"/>
    </source>
</evidence>
<protein>
    <submittedName>
        <fullName evidence="1">Uncharacterized protein</fullName>
    </submittedName>
</protein>
<reference evidence="1 2" key="1">
    <citation type="journal article" date="2023" name="Nucleic Acids Res.">
        <title>The hologenome of Daphnia magna reveals possible DNA methylation and microbiome-mediated evolution of the host genome.</title>
        <authorList>
            <person name="Chaturvedi A."/>
            <person name="Li X."/>
            <person name="Dhandapani V."/>
            <person name="Marshall H."/>
            <person name="Kissane S."/>
            <person name="Cuenca-Cambronero M."/>
            <person name="Asole G."/>
            <person name="Calvet F."/>
            <person name="Ruiz-Romero M."/>
            <person name="Marangio P."/>
            <person name="Guigo R."/>
            <person name="Rago D."/>
            <person name="Mirbahai L."/>
            <person name="Eastwood N."/>
            <person name="Colbourne J.K."/>
            <person name="Zhou J."/>
            <person name="Mallon E."/>
            <person name="Orsini L."/>
        </authorList>
    </citation>
    <scope>NUCLEOTIDE SEQUENCE [LARGE SCALE GENOMIC DNA]</scope>
    <source>
        <strain evidence="1">LRV0_1</strain>
    </source>
</reference>
<dbReference type="EMBL" id="JAOYFB010000038">
    <property type="protein sequence ID" value="KAK4027102.1"/>
    <property type="molecule type" value="Genomic_DNA"/>
</dbReference>
<comment type="caution">
    <text evidence="1">The sequence shown here is derived from an EMBL/GenBank/DDBJ whole genome shotgun (WGS) entry which is preliminary data.</text>
</comment>
<keyword evidence="2" id="KW-1185">Reference proteome</keyword>
<sequence>MKLFLCDMNIQANNTKACGAFAGSDNYDGDDVIKEGQIFGGLYLQGPLSYGLGTQLAYAVDNHRRWTFLVASCGQKKSLNLLTCRTLTINSIAKKYSLGRIGCYF</sequence>
<dbReference type="Proteomes" id="UP001234178">
    <property type="component" value="Unassembled WGS sequence"/>
</dbReference>
<evidence type="ECO:0000313" key="1">
    <source>
        <dbReference type="EMBL" id="KAK4027102.1"/>
    </source>
</evidence>
<organism evidence="1 2">
    <name type="scientific">Daphnia magna</name>
    <dbReference type="NCBI Taxonomy" id="35525"/>
    <lineage>
        <taxon>Eukaryota</taxon>
        <taxon>Metazoa</taxon>
        <taxon>Ecdysozoa</taxon>
        <taxon>Arthropoda</taxon>
        <taxon>Crustacea</taxon>
        <taxon>Branchiopoda</taxon>
        <taxon>Diplostraca</taxon>
        <taxon>Cladocera</taxon>
        <taxon>Anomopoda</taxon>
        <taxon>Daphniidae</taxon>
        <taxon>Daphnia</taxon>
    </lineage>
</organism>